<gene>
    <name evidence="2" type="ORF">KAK10_08455</name>
</gene>
<dbReference type="InterPro" id="IPR025164">
    <property type="entry name" value="Toastrack_DUF4097"/>
</dbReference>
<dbReference type="EMBL" id="JAGMVS010000072">
    <property type="protein sequence ID" value="MCM2437939.1"/>
    <property type="molecule type" value="Genomic_DNA"/>
</dbReference>
<evidence type="ECO:0000259" key="1">
    <source>
        <dbReference type="Pfam" id="PF13349"/>
    </source>
</evidence>
<organism evidence="2 3">
    <name type="scientific">Periweissella beninensis</name>
    <dbReference type="NCBI Taxonomy" id="504936"/>
    <lineage>
        <taxon>Bacteria</taxon>
        <taxon>Bacillati</taxon>
        <taxon>Bacillota</taxon>
        <taxon>Bacilli</taxon>
        <taxon>Lactobacillales</taxon>
        <taxon>Lactobacillaceae</taxon>
        <taxon>Periweissella</taxon>
    </lineage>
</organism>
<evidence type="ECO:0000313" key="3">
    <source>
        <dbReference type="Proteomes" id="UP001057481"/>
    </source>
</evidence>
<feature type="domain" description="DUF4097" evidence="1">
    <location>
        <begin position="58"/>
        <end position="258"/>
    </location>
</feature>
<sequence>MKISKLFLSGSGLIILGGIGLVLIKQFQPATDTGVYWQRGFKINRLQTKQQEIPTNLKQIIVDVKGYDLTIIPTNAKTGHIKRTAQTRNYPKIRLSKGVLKISNAAKLTGYQLQFGRQQVSKITLKIPKNKQLQQLVLKNKTSNTNIKQVNVKKVTLQINKGHLVIKNSSIKQLAGQTVKTHLKISKSSVAQMTLASNNSNVALDTIIWHNNSQVISQASNISLNNNRVGGYSINNDNGIINVNQKIYYNLYHSIESGQPILKIDNNQGKIKLKT</sequence>
<evidence type="ECO:0000313" key="2">
    <source>
        <dbReference type="EMBL" id="MCM2437939.1"/>
    </source>
</evidence>
<dbReference type="Pfam" id="PF13349">
    <property type="entry name" value="DUF4097"/>
    <property type="match status" value="1"/>
</dbReference>
<protein>
    <submittedName>
        <fullName evidence="2">DUF4097 family beta strand repeat protein</fullName>
    </submittedName>
</protein>
<comment type="caution">
    <text evidence="2">The sequence shown here is derived from an EMBL/GenBank/DDBJ whole genome shotgun (WGS) entry which is preliminary data.</text>
</comment>
<accession>A0ABT0VJC4</accession>
<proteinExistence type="predicted"/>
<reference evidence="2" key="1">
    <citation type="submission" date="2021-04" db="EMBL/GenBank/DDBJ databases">
        <title>Taxonomic assessment of Weissella genus.</title>
        <authorList>
            <person name="Fanelli F."/>
            <person name="Chieffi D."/>
            <person name="Dell'Aquila A."/>
            <person name="Gyu-Sung C."/>
            <person name="Franz C.M.A.P."/>
            <person name="Fusco V."/>
        </authorList>
    </citation>
    <scope>NUCLEOTIDE SEQUENCE</scope>
    <source>
        <strain evidence="2">LMG 25373</strain>
    </source>
</reference>
<dbReference type="Proteomes" id="UP001057481">
    <property type="component" value="Unassembled WGS sequence"/>
</dbReference>
<keyword evidence="3" id="KW-1185">Reference proteome</keyword>
<dbReference type="RefSeq" id="WP_205144072.1">
    <property type="nucleotide sequence ID" value="NZ_JAFBDN010000019.1"/>
</dbReference>
<name>A0ABT0VJC4_9LACO</name>